<keyword evidence="7" id="KW-1185">Reference proteome</keyword>
<sequence length="125" mass="13625">MRFTALTVLLSCIAMSFAHSGGSDELAARSADDTVLNARELLEDLGMHARALKGAALSARRLEDLEARMVDLESDIEELVTRVKKSDPYVCSVCNATFDSARSLTSHKDSAGHHKAIAPAQRRRK</sequence>
<protein>
    <recommendedName>
        <fullName evidence="5">C2H2-type domain-containing protein</fullName>
    </recommendedName>
</protein>
<dbReference type="AlphaFoldDB" id="A0A4Q2DTY4"/>
<dbReference type="PROSITE" id="PS00028">
    <property type="entry name" value="ZINC_FINGER_C2H2_1"/>
    <property type="match status" value="1"/>
</dbReference>
<evidence type="ECO:0000313" key="6">
    <source>
        <dbReference type="EMBL" id="RXW23176.1"/>
    </source>
</evidence>
<evidence type="ECO:0000259" key="5">
    <source>
        <dbReference type="PROSITE" id="PS50157"/>
    </source>
</evidence>
<name>A0A4Q2DTY4_9AGAR</name>
<keyword evidence="1" id="KW-0862">Zinc</keyword>
<organism evidence="6 7">
    <name type="scientific">Candolleomyces aberdarensis</name>
    <dbReference type="NCBI Taxonomy" id="2316362"/>
    <lineage>
        <taxon>Eukaryota</taxon>
        <taxon>Fungi</taxon>
        <taxon>Dikarya</taxon>
        <taxon>Basidiomycota</taxon>
        <taxon>Agaricomycotina</taxon>
        <taxon>Agaricomycetes</taxon>
        <taxon>Agaricomycetidae</taxon>
        <taxon>Agaricales</taxon>
        <taxon>Agaricineae</taxon>
        <taxon>Psathyrellaceae</taxon>
        <taxon>Candolleomyces</taxon>
    </lineage>
</organism>
<accession>A0A4Q2DTY4</accession>
<dbReference type="Proteomes" id="UP000290288">
    <property type="component" value="Unassembled WGS sequence"/>
</dbReference>
<feature type="coiled-coil region" evidence="2">
    <location>
        <begin position="55"/>
        <end position="82"/>
    </location>
</feature>
<comment type="caution">
    <text evidence="6">The sequence shown here is derived from an EMBL/GenBank/DDBJ whole genome shotgun (WGS) entry which is preliminary data.</text>
</comment>
<reference evidence="6 7" key="1">
    <citation type="submission" date="2019-01" db="EMBL/GenBank/DDBJ databases">
        <title>Draft genome sequence of Psathyrella aberdarensis IHI B618.</title>
        <authorList>
            <person name="Buettner E."/>
            <person name="Kellner H."/>
        </authorList>
    </citation>
    <scope>NUCLEOTIDE SEQUENCE [LARGE SCALE GENOMIC DNA]</scope>
    <source>
        <strain evidence="6 7">IHI B618</strain>
    </source>
</reference>
<dbReference type="OrthoDB" id="2916139at2759"/>
<dbReference type="InterPro" id="IPR013087">
    <property type="entry name" value="Znf_C2H2_type"/>
</dbReference>
<proteinExistence type="predicted"/>
<feature type="signal peptide" evidence="4">
    <location>
        <begin position="1"/>
        <end position="18"/>
    </location>
</feature>
<evidence type="ECO:0000313" key="7">
    <source>
        <dbReference type="Proteomes" id="UP000290288"/>
    </source>
</evidence>
<keyword evidence="1" id="KW-0479">Metal-binding</keyword>
<feature type="chain" id="PRO_5020465058" description="C2H2-type domain-containing protein" evidence="4">
    <location>
        <begin position="19"/>
        <end position="125"/>
    </location>
</feature>
<dbReference type="PROSITE" id="PS50157">
    <property type="entry name" value="ZINC_FINGER_C2H2_2"/>
    <property type="match status" value="1"/>
</dbReference>
<dbReference type="InterPro" id="IPR036236">
    <property type="entry name" value="Znf_C2H2_sf"/>
</dbReference>
<keyword evidence="4" id="KW-0732">Signal</keyword>
<feature type="domain" description="C2H2-type" evidence="5">
    <location>
        <begin position="89"/>
        <end position="119"/>
    </location>
</feature>
<dbReference type="Gene3D" id="3.30.160.60">
    <property type="entry name" value="Classic Zinc Finger"/>
    <property type="match status" value="1"/>
</dbReference>
<feature type="compositionally biased region" description="Basic residues" evidence="3">
    <location>
        <begin position="113"/>
        <end position="125"/>
    </location>
</feature>
<dbReference type="EMBL" id="SDEE01000049">
    <property type="protein sequence ID" value="RXW23176.1"/>
    <property type="molecule type" value="Genomic_DNA"/>
</dbReference>
<feature type="region of interest" description="Disordered" evidence="3">
    <location>
        <begin position="104"/>
        <end position="125"/>
    </location>
</feature>
<dbReference type="SUPFAM" id="SSF57667">
    <property type="entry name" value="beta-beta-alpha zinc fingers"/>
    <property type="match status" value="1"/>
</dbReference>
<evidence type="ECO:0000256" key="3">
    <source>
        <dbReference type="SAM" id="MobiDB-lite"/>
    </source>
</evidence>
<evidence type="ECO:0000256" key="4">
    <source>
        <dbReference type="SAM" id="SignalP"/>
    </source>
</evidence>
<keyword evidence="1" id="KW-0863">Zinc-finger</keyword>
<keyword evidence="2" id="KW-0175">Coiled coil</keyword>
<evidence type="ECO:0000256" key="2">
    <source>
        <dbReference type="SAM" id="Coils"/>
    </source>
</evidence>
<gene>
    <name evidence="6" type="ORF">EST38_g2667</name>
</gene>
<dbReference type="GO" id="GO:0008270">
    <property type="term" value="F:zinc ion binding"/>
    <property type="evidence" value="ECO:0007669"/>
    <property type="project" value="UniProtKB-KW"/>
</dbReference>
<evidence type="ECO:0000256" key="1">
    <source>
        <dbReference type="PROSITE-ProRule" id="PRU00042"/>
    </source>
</evidence>